<dbReference type="PANTHER" id="PTHR43881">
    <property type="entry name" value="GAMMA-GLUTAMYLTRANSPEPTIDASE (AFU_ORTHOLOGUE AFUA_4G13580)"/>
    <property type="match status" value="1"/>
</dbReference>
<dbReference type="Proteomes" id="UP000215767">
    <property type="component" value="Unassembled WGS sequence"/>
</dbReference>
<dbReference type="Gene3D" id="3.60.20.40">
    <property type="match status" value="1"/>
</dbReference>
<dbReference type="PRINTS" id="PR01210">
    <property type="entry name" value="GGTRANSPTASE"/>
</dbReference>
<dbReference type="InterPro" id="IPR029055">
    <property type="entry name" value="Ntn_hydrolases_N"/>
</dbReference>
<organism evidence="1 2">
    <name type="scientific">Bordetella genomosp. 11</name>
    <dbReference type="NCBI Taxonomy" id="1416808"/>
    <lineage>
        <taxon>Bacteria</taxon>
        <taxon>Pseudomonadati</taxon>
        <taxon>Pseudomonadota</taxon>
        <taxon>Betaproteobacteria</taxon>
        <taxon>Burkholderiales</taxon>
        <taxon>Alcaligenaceae</taxon>
        <taxon>Bordetella</taxon>
    </lineage>
</organism>
<dbReference type="AlphaFoldDB" id="A0A261UDZ2"/>
<gene>
    <name evidence="1" type="ORF">CAL28_09460</name>
</gene>
<dbReference type="PANTHER" id="PTHR43881:SF1">
    <property type="entry name" value="GAMMA-GLUTAMYLTRANSPEPTIDASE (AFU_ORTHOLOGUE AFUA_4G13580)"/>
    <property type="match status" value="1"/>
</dbReference>
<protein>
    <recommendedName>
        <fullName evidence="3">Gamma-glutamyltransferase</fullName>
    </recommendedName>
</protein>
<dbReference type="InterPro" id="IPR052896">
    <property type="entry name" value="GGT-like_enzyme"/>
</dbReference>
<name>A0A261UDZ2_9BORD</name>
<dbReference type="SUPFAM" id="SSF56235">
    <property type="entry name" value="N-terminal nucleophile aminohydrolases (Ntn hydrolases)"/>
    <property type="match status" value="1"/>
</dbReference>
<dbReference type="Pfam" id="PF01019">
    <property type="entry name" value="G_glu_transpept"/>
    <property type="match status" value="2"/>
</dbReference>
<accession>A0A261UDZ2</accession>
<evidence type="ECO:0000313" key="1">
    <source>
        <dbReference type="EMBL" id="OZI59727.1"/>
    </source>
</evidence>
<dbReference type="EMBL" id="NEVS01000004">
    <property type="protein sequence ID" value="OZI59727.1"/>
    <property type="molecule type" value="Genomic_DNA"/>
</dbReference>
<comment type="caution">
    <text evidence="1">The sequence shown here is derived from an EMBL/GenBank/DDBJ whole genome shotgun (WGS) entry which is preliminary data.</text>
</comment>
<evidence type="ECO:0008006" key="3">
    <source>
        <dbReference type="Google" id="ProtNLM"/>
    </source>
</evidence>
<sequence>MDVRHAGARRRRPRILARMVAAAGLRPGLLRRNVPGKLPAMSGPSGARAALYGHRHSVATGHHLATRAACIQLDRGGALVDAMIAASAVLTVVLPHATSLGGCGMMLLHDAAGGHTHALNGSGIAPGSADPALFGGAVGARGPRSWVVPGLVRLWAQAHRRHGRLPWNTLFHDAIELAADGAAFSSEISRNLALATAQVRKQPGFAQAFQVDGQDRQAGTPWRQIAVAATLQRIAAHGEDGFYEGPVADALCRFAADTGGLLRPEDLKRVAADWTQPVHQDYGRRWVAVMPPNSVGVLMLAQLSRLQWRPDVPRERRLYAQVMNARACLPGLRDRVADPAARWPWHDDGSESPRFQGAGAEPGDTAGIVLADGSGNGLVMLQSVFQPFGSGCVDPVTGVLMNNRLGEFSTDRRHFNVLAPGKRPVHTLNPYIVFRDGAPELFAVSPGGISQTTTGVQCISNVLVDRAPLSLAIDLPRWSMGRDGQVMCEPGFPDGTLALLEAAGVAVEADSTHPFYFGSIKAVQRHGSGMLEAAADLRRQACAAAW</sequence>
<proteinExistence type="predicted"/>
<evidence type="ECO:0000313" key="2">
    <source>
        <dbReference type="Proteomes" id="UP000215767"/>
    </source>
</evidence>
<reference evidence="2" key="1">
    <citation type="submission" date="2017-05" db="EMBL/GenBank/DDBJ databases">
        <title>Complete and WGS of Bordetella genogroups.</title>
        <authorList>
            <person name="Spilker T."/>
            <person name="Lipuma J."/>
        </authorList>
    </citation>
    <scope>NUCLEOTIDE SEQUENCE [LARGE SCALE GENOMIC DNA]</scope>
    <source>
        <strain evidence="2">AU8856</strain>
    </source>
</reference>
<dbReference type="InterPro" id="IPR043137">
    <property type="entry name" value="GGT_ssub_C"/>
</dbReference>
<dbReference type="OrthoDB" id="5297205at2"/>
<keyword evidence="2" id="KW-1185">Reference proteome</keyword>